<feature type="transmembrane region" description="Helical" evidence="1">
    <location>
        <begin position="102"/>
        <end position="122"/>
    </location>
</feature>
<dbReference type="AlphaFoldDB" id="A0A2H3DH61"/>
<dbReference type="InParanoid" id="A0A2H3DH61"/>
<keyword evidence="1" id="KW-0472">Membrane</keyword>
<evidence type="ECO:0000313" key="3">
    <source>
        <dbReference type="Proteomes" id="UP000217790"/>
    </source>
</evidence>
<accession>A0A2H3DH61</accession>
<dbReference type="EMBL" id="KZ293654">
    <property type="protein sequence ID" value="PBK94555.1"/>
    <property type="molecule type" value="Genomic_DNA"/>
</dbReference>
<evidence type="ECO:0000313" key="2">
    <source>
        <dbReference type="EMBL" id="PBK94555.1"/>
    </source>
</evidence>
<protein>
    <submittedName>
        <fullName evidence="2">Uncharacterized protein</fullName>
    </submittedName>
</protein>
<sequence length="482" mass="54754">MRNVLPPTLQISRRIMIDVITAPFSNRAMVCHRVRHCYHEDHTEARTYTRRKMHTKPKRSCNKDRDKPASRHCMLKAQEDTHCNAGYHAQDIMSRLGKLKTGLTMVLFLTGVYTHALAVYIGDVLGGFNRLERKASQHMDWYYKNEGCSNRWHTLDSTQKAVQENMATIAKRAECPQHLWFVHHLEVYLHIPMDQRDAWTASCVGTFLLNFPELASEWNSDKELALVQEEQGPDLNNKEQWAITTDESDTWGSSTWGWGNTHWGVNAGDDRSSTWPGSENWGLGEGGVGVEVADTEAGALGMTKIEAAYTPEQHQQLHKKAIFYNKVCNVGQATEDAWLEKFYIEWFLLHPEDSKLVGLDREVAEWVHKKDLLKMLWWAYWMTPFAPEPSTTEDVELDKAHPHCLARKEQSSLQAQIAAAEATKAELARLSISDPVKTVAFYAALDALKPDASDNDGEMGEGMDEDDNDKPILVDFLSIPTI</sequence>
<proteinExistence type="predicted"/>
<organism evidence="2 3">
    <name type="scientific">Armillaria gallica</name>
    <name type="common">Bulbous honey fungus</name>
    <name type="synonym">Armillaria bulbosa</name>
    <dbReference type="NCBI Taxonomy" id="47427"/>
    <lineage>
        <taxon>Eukaryota</taxon>
        <taxon>Fungi</taxon>
        <taxon>Dikarya</taxon>
        <taxon>Basidiomycota</taxon>
        <taxon>Agaricomycotina</taxon>
        <taxon>Agaricomycetes</taxon>
        <taxon>Agaricomycetidae</taxon>
        <taxon>Agaricales</taxon>
        <taxon>Marasmiineae</taxon>
        <taxon>Physalacriaceae</taxon>
        <taxon>Armillaria</taxon>
    </lineage>
</organism>
<name>A0A2H3DH61_ARMGA</name>
<dbReference type="Proteomes" id="UP000217790">
    <property type="component" value="Unassembled WGS sequence"/>
</dbReference>
<keyword evidence="1" id="KW-0812">Transmembrane</keyword>
<keyword evidence="3" id="KW-1185">Reference proteome</keyword>
<keyword evidence="1" id="KW-1133">Transmembrane helix</keyword>
<gene>
    <name evidence="2" type="ORF">ARMGADRAFT_1029625</name>
</gene>
<reference evidence="3" key="1">
    <citation type="journal article" date="2017" name="Nat. Ecol. Evol.">
        <title>Genome expansion and lineage-specific genetic innovations in the forest pathogenic fungi Armillaria.</title>
        <authorList>
            <person name="Sipos G."/>
            <person name="Prasanna A.N."/>
            <person name="Walter M.C."/>
            <person name="O'Connor E."/>
            <person name="Balint B."/>
            <person name="Krizsan K."/>
            <person name="Kiss B."/>
            <person name="Hess J."/>
            <person name="Varga T."/>
            <person name="Slot J."/>
            <person name="Riley R."/>
            <person name="Boka B."/>
            <person name="Rigling D."/>
            <person name="Barry K."/>
            <person name="Lee J."/>
            <person name="Mihaltcheva S."/>
            <person name="LaButti K."/>
            <person name="Lipzen A."/>
            <person name="Waldron R."/>
            <person name="Moloney N.M."/>
            <person name="Sperisen C."/>
            <person name="Kredics L."/>
            <person name="Vagvoelgyi C."/>
            <person name="Patrignani A."/>
            <person name="Fitzpatrick D."/>
            <person name="Nagy I."/>
            <person name="Doyle S."/>
            <person name="Anderson J.B."/>
            <person name="Grigoriev I.V."/>
            <person name="Gueldener U."/>
            <person name="Muensterkoetter M."/>
            <person name="Nagy L.G."/>
        </authorList>
    </citation>
    <scope>NUCLEOTIDE SEQUENCE [LARGE SCALE GENOMIC DNA]</scope>
    <source>
        <strain evidence="3">Ar21-2</strain>
    </source>
</reference>
<evidence type="ECO:0000256" key="1">
    <source>
        <dbReference type="SAM" id="Phobius"/>
    </source>
</evidence>
<dbReference type="OrthoDB" id="10551698at2759"/>